<dbReference type="GO" id="GO:0005886">
    <property type="term" value="C:plasma membrane"/>
    <property type="evidence" value="ECO:0007669"/>
    <property type="project" value="TreeGrafter"/>
</dbReference>
<keyword evidence="9 18" id="KW-0547">Nucleotide-binding</keyword>
<dbReference type="InterPro" id="IPR022141">
    <property type="entry name" value="ATP_Ca_trans_C"/>
</dbReference>
<dbReference type="PANTHER" id="PTHR24093:SF245">
    <property type="entry name" value="PLASMA MEMBRANE CALCIUM-TRANSPORTING ATPASE 1"/>
    <property type="match status" value="1"/>
</dbReference>
<dbReference type="InterPro" id="IPR036412">
    <property type="entry name" value="HAD-like_sf"/>
</dbReference>
<evidence type="ECO:0000256" key="16">
    <source>
        <dbReference type="ARBA" id="ARBA00023065"/>
    </source>
</evidence>
<evidence type="ECO:0000259" key="20">
    <source>
        <dbReference type="SMART" id="SM00831"/>
    </source>
</evidence>
<feature type="transmembrane region" description="Helical" evidence="18">
    <location>
        <begin position="55"/>
        <end position="78"/>
    </location>
</feature>
<keyword evidence="14" id="KW-1278">Translocase</keyword>
<dbReference type="GO" id="GO:0005388">
    <property type="term" value="F:P-type calcium transporter activity"/>
    <property type="evidence" value="ECO:0007669"/>
    <property type="project" value="UniProtKB-EC"/>
</dbReference>
<dbReference type="NCBIfam" id="TIGR01494">
    <property type="entry name" value="ATPase_P-type"/>
    <property type="match status" value="3"/>
</dbReference>
<dbReference type="InterPro" id="IPR004014">
    <property type="entry name" value="ATPase_P-typ_cation-transptr_N"/>
</dbReference>
<evidence type="ECO:0000256" key="10">
    <source>
        <dbReference type="ARBA" id="ARBA00022837"/>
    </source>
</evidence>
<gene>
    <name evidence="21" type="primary">LOC109876613</name>
</gene>
<name>A0A8C7KE05_ONCKI</name>
<dbReference type="GO" id="GO:0051480">
    <property type="term" value="P:regulation of cytosolic calcium ion concentration"/>
    <property type="evidence" value="ECO:0007669"/>
    <property type="project" value="TreeGrafter"/>
</dbReference>
<evidence type="ECO:0000256" key="15">
    <source>
        <dbReference type="ARBA" id="ARBA00022989"/>
    </source>
</evidence>
<dbReference type="Pfam" id="PF00690">
    <property type="entry name" value="Cation_ATPase_N"/>
    <property type="match status" value="1"/>
</dbReference>
<dbReference type="PROSITE" id="PS00154">
    <property type="entry name" value="ATPASE_E1_E2"/>
    <property type="match status" value="1"/>
</dbReference>
<feature type="transmembrane region" description="Helical" evidence="18">
    <location>
        <begin position="989"/>
        <end position="1010"/>
    </location>
</feature>
<dbReference type="InterPro" id="IPR059000">
    <property type="entry name" value="ATPase_P-type_domA"/>
</dbReference>
<dbReference type="Ensembl" id="ENSOKIT00005108833.1">
    <property type="protein sequence ID" value="ENSOKIP00005101559.1"/>
    <property type="gene ID" value="ENSOKIG00005044534.1"/>
</dbReference>
<keyword evidence="10 18" id="KW-0106">Calcium</keyword>
<dbReference type="AlphaFoldDB" id="A0A8C7KE05"/>
<keyword evidence="17 18" id="KW-0472">Membrane</keyword>
<dbReference type="Gene3D" id="2.70.150.10">
    <property type="entry name" value="Calcium-transporting ATPase, cytoplasmic transduction domain A"/>
    <property type="match status" value="1"/>
</dbReference>
<sequence length="1172" mass="129883">MSEWNCKRNALGTQMNGSAEQSDLVIGQPADIDKRKEVFGQNLIPPKKPKTFLQLVWEALQDVTLIILEVAAIVSLGLSFYRPPDAEREHCGSAAGGVEDDGEAEAGWIEGAAILLSVVCVVLVTAFNDWSKEKQFRGLQSRIEQEQKFAVVRGGQVIQIPVAEIVVGDVAQIKYGDLLPSDGILIQGNDLKIDESSLTGESDHVKKTLERDPMLLSGTHVMEGSGKMLVTAVGENSQTGIIFALLGASEEDDDDEEEKEAKKKERKEKKEKKTKAADGAAMEMQPLNSDEVDIDEKRKSNLKEKKEKSVLQGKLTKLAVQIGKAGLVMSAITVIILVVLFVVDTFWVQGLPWHKDCTPIYIQFFVKFFIIGVTVLVVAVPEGLPLAVTISLAYSVKKMMKDNNLVRHLDACETMGNATAICSDKTGTLTMNRMTVVQAYVADKHYRNVPEPQLIPAAIMDILVLGISVNSAYTTNIMSPEKEGGLPRQVGNKTECALLGFANDLKRDYQAIRNEIPEEKLYKVYTFNSCRKSMSTVLKNADGSFRMFSKGASEILLKKCSKLLTASGETKVFRPRDREDMVKKVIEPMASEGLRTICLAYRDFPVSEGEPDWDQENDILTSLTCVCVVGIEDPVRPEVPDAIKKCQRAGITVRMVTGDNINTARAIATKCGILQPGDEFLCMEGKEFNRRIRNEKGEIEQERIDKIWPKLRVLARSSPTDKHTLVKGIIDSTVLEQRQVVAVTGDGTNDGPALKKADVGFAMGIAGTDVAKEASDIILTDDNFSSIVKAVMWGRNVYDSISKFLQFQLTVNVVAVIVAFTGACITQDSPLKAVQMLWVNLIMDTFASLALATEPPTESLLLRKPYGRNKPLISRTMMKNILGHGVYQLIIIFTLLFVGEQIFDIDSGRYAPLHSPPSEHYTIIFNTFVLLQLFNEINARKIHGERNVFDGIFNNLIFCSIVFGTFIIQIVIVQWGGKPFSCVGLSIDQWLWCTFLGFSSLLWGQLISSIPTKSLRFLKSAGHGTQRQEIPDEELEDMEEMEEIDHAERELRRGQILWFRGLNRIQTQIRVVNAFRSSLSPYEGLEKPESRSSIHNFMTHPEFRIEDSEPSIPLIDDTDAEDDAPTKRNSASPRNNNNAVESGNNHLYVEGNKAAGTPSAPGSPLHSLETSL</sequence>
<keyword evidence="5" id="KW-0597">Phosphoprotein</keyword>
<dbReference type="GO" id="GO:0005524">
    <property type="term" value="F:ATP binding"/>
    <property type="evidence" value="ECO:0007669"/>
    <property type="project" value="UniProtKB-KW"/>
</dbReference>
<evidence type="ECO:0000256" key="13">
    <source>
        <dbReference type="ARBA" id="ARBA00022860"/>
    </source>
</evidence>
<dbReference type="SUPFAM" id="SSF56784">
    <property type="entry name" value="HAD-like"/>
    <property type="match status" value="1"/>
</dbReference>
<evidence type="ECO:0000256" key="7">
    <source>
        <dbReference type="ARBA" id="ARBA00022692"/>
    </source>
</evidence>
<evidence type="ECO:0000256" key="9">
    <source>
        <dbReference type="ARBA" id="ARBA00022741"/>
    </source>
</evidence>
<reference evidence="21" key="1">
    <citation type="submission" date="2025-08" db="UniProtKB">
        <authorList>
            <consortium name="Ensembl"/>
        </authorList>
    </citation>
    <scope>IDENTIFICATION</scope>
</reference>
<evidence type="ECO:0000256" key="12">
    <source>
        <dbReference type="ARBA" id="ARBA00022842"/>
    </source>
</evidence>
<dbReference type="PRINTS" id="PR00121">
    <property type="entry name" value="NAKATPASE"/>
</dbReference>
<evidence type="ECO:0000313" key="21">
    <source>
        <dbReference type="Ensembl" id="ENSOKIP00005101559.1"/>
    </source>
</evidence>
<evidence type="ECO:0000256" key="8">
    <source>
        <dbReference type="ARBA" id="ARBA00022723"/>
    </source>
</evidence>
<dbReference type="SFLD" id="SFLDS00003">
    <property type="entry name" value="Haloacid_Dehalogenase"/>
    <property type="match status" value="1"/>
</dbReference>
<dbReference type="InterPro" id="IPR023214">
    <property type="entry name" value="HAD_sf"/>
</dbReference>
<feature type="transmembrane region" description="Helical" evidence="18">
    <location>
        <begin position="327"/>
        <end position="348"/>
    </location>
</feature>
<keyword evidence="22" id="KW-1185">Reference proteome</keyword>
<dbReference type="GO" id="GO:0005516">
    <property type="term" value="F:calmodulin binding"/>
    <property type="evidence" value="ECO:0007669"/>
    <property type="project" value="UniProtKB-KW"/>
</dbReference>
<dbReference type="SFLD" id="SFLDG00002">
    <property type="entry name" value="C1.7:_P-type_atpase_like"/>
    <property type="match status" value="1"/>
</dbReference>
<organism evidence="21 22">
    <name type="scientific">Oncorhynchus kisutch</name>
    <name type="common">Coho salmon</name>
    <name type="synonym">Salmo kisutch</name>
    <dbReference type="NCBI Taxonomy" id="8019"/>
    <lineage>
        <taxon>Eukaryota</taxon>
        <taxon>Metazoa</taxon>
        <taxon>Chordata</taxon>
        <taxon>Craniata</taxon>
        <taxon>Vertebrata</taxon>
        <taxon>Euteleostomi</taxon>
        <taxon>Actinopterygii</taxon>
        <taxon>Neopterygii</taxon>
        <taxon>Teleostei</taxon>
        <taxon>Protacanthopterygii</taxon>
        <taxon>Salmoniformes</taxon>
        <taxon>Salmonidae</taxon>
        <taxon>Salmoninae</taxon>
        <taxon>Oncorhynchus</taxon>
    </lineage>
</organism>
<dbReference type="NCBIfam" id="TIGR01517">
    <property type="entry name" value="ATPase-IIB_Ca"/>
    <property type="match status" value="1"/>
</dbReference>
<feature type="transmembrane region" description="Helical" evidence="18">
    <location>
        <begin position="108"/>
        <end position="127"/>
    </location>
</feature>
<feature type="compositionally biased region" description="Low complexity" evidence="19">
    <location>
        <begin position="1128"/>
        <end position="1139"/>
    </location>
</feature>
<dbReference type="InterPro" id="IPR006408">
    <property type="entry name" value="P-type_ATPase_IIB"/>
</dbReference>
<feature type="transmembrane region" description="Helical" evidence="18">
    <location>
        <begin position="956"/>
        <end position="977"/>
    </location>
</feature>
<keyword evidence="7 18" id="KW-0812">Transmembrane</keyword>
<dbReference type="InterPro" id="IPR023299">
    <property type="entry name" value="ATPase_P-typ_cyto_dom_N"/>
</dbReference>
<dbReference type="Pfam" id="PF13246">
    <property type="entry name" value="Cation_ATPase"/>
    <property type="match status" value="1"/>
</dbReference>
<dbReference type="SUPFAM" id="SSF81653">
    <property type="entry name" value="Calcium ATPase, transduction domain A"/>
    <property type="match status" value="1"/>
</dbReference>
<dbReference type="GeneTree" id="ENSGT00940000154527"/>
<dbReference type="InterPro" id="IPR044492">
    <property type="entry name" value="P_typ_ATPase_HD_dom"/>
</dbReference>
<evidence type="ECO:0000256" key="5">
    <source>
        <dbReference type="ARBA" id="ARBA00022553"/>
    </source>
</evidence>
<comment type="caution">
    <text evidence="18">Lacks conserved residue(s) required for the propagation of feature annotation.</text>
</comment>
<dbReference type="InterPro" id="IPR001757">
    <property type="entry name" value="P_typ_ATPase"/>
</dbReference>
<keyword evidence="15 18" id="KW-1133">Transmembrane helix</keyword>
<comment type="catalytic activity">
    <reaction evidence="18">
        <text>Ca(2+)(in) + ATP + H2O = Ca(2+)(out) + ADP + phosphate + H(+)</text>
        <dbReference type="Rhea" id="RHEA:18105"/>
        <dbReference type="ChEBI" id="CHEBI:15377"/>
        <dbReference type="ChEBI" id="CHEBI:15378"/>
        <dbReference type="ChEBI" id="CHEBI:29108"/>
        <dbReference type="ChEBI" id="CHEBI:30616"/>
        <dbReference type="ChEBI" id="CHEBI:43474"/>
        <dbReference type="ChEBI" id="CHEBI:456216"/>
        <dbReference type="EC" id="7.2.2.10"/>
    </reaction>
</comment>
<feature type="region of interest" description="Disordered" evidence="19">
    <location>
        <begin position="1100"/>
        <end position="1172"/>
    </location>
</feature>
<feature type="transmembrane region" description="Helical" evidence="18">
    <location>
        <begin position="881"/>
        <end position="898"/>
    </location>
</feature>
<proteinExistence type="inferred from homology"/>
<dbReference type="Proteomes" id="UP000694557">
    <property type="component" value="Unassembled WGS sequence"/>
</dbReference>
<evidence type="ECO:0000256" key="1">
    <source>
        <dbReference type="ARBA" id="ARBA00004651"/>
    </source>
</evidence>
<evidence type="ECO:0000256" key="18">
    <source>
        <dbReference type="RuleBase" id="RU361146"/>
    </source>
</evidence>
<evidence type="ECO:0000256" key="4">
    <source>
        <dbReference type="ARBA" id="ARBA00022475"/>
    </source>
</evidence>
<keyword evidence="13" id="KW-0112">Calmodulin-binding</keyword>
<evidence type="ECO:0000256" key="14">
    <source>
        <dbReference type="ARBA" id="ARBA00022967"/>
    </source>
</evidence>
<feature type="transmembrane region" description="Helical" evidence="18">
    <location>
        <begin position="368"/>
        <end position="394"/>
    </location>
</feature>
<keyword evidence="11 18" id="KW-0067">ATP-binding</keyword>
<dbReference type="Gene3D" id="1.20.1110.10">
    <property type="entry name" value="Calcium-transporting ATPase, transmembrane domain"/>
    <property type="match status" value="3"/>
</dbReference>
<dbReference type="GO" id="GO:0046872">
    <property type="term" value="F:metal ion binding"/>
    <property type="evidence" value="ECO:0007669"/>
    <property type="project" value="UniProtKB-KW"/>
</dbReference>
<dbReference type="PRINTS" id="PR00119">
    <property type="entry name" value="CATATPASE"/>
</dbReference>
<dbReference type="Pfam" id="PF12424">
    <property type="entry name" value="ATP_Ca_trans_C"/>
    <property type="match status" value="1"/>
</dbReference>
<feature type="transmembrane region" description="Helical" evidence="18">
    <location>
        <begin position="918"/>
        <end position="935"/>
    </location>
</feature>
<evidence type="ECO:0000256" key="17">
    <source>
        <dbReference type="ARBA" id="ARBA00023136"/>
    </source>
</evidence>
<comment type="subcellular location">
    <subcellularLocation>
        <location evidence="1">Cell membrane</location>
        <topology evidence="1">Multi-pass membrane protein</topology>
    </subcellularLocation>
    <subcellularLocation>
        <location evidence="18">Membrane</location>
        <topology evidence="18">Multi-pass membrane protein</topology>
    </subcellularLocation>
</comment>
<dbReference type="Pfam" id="PF00122">
    <property type="entry name" value="E1-E2_ATPase"/>
    <property type="match status" value="1"/>
</dbReference>
<accession>A0A8C7KE05</accession>
<dbReference type="Gene3D" id="3.40.50.1000">
    <property type="entry name" value="HAD superfamily/HAD-like"/>
    <property type="match status" value="1"/>
</dbReference>
<dbReference type="InterPro" id="IPR008250">
    <property type="entry name" value="ATPase_P-typ_transduc_dom_A_sf"/>
</dbReference>
<dbReference type="GO" id="GO:0016887">
    <property type="term" value="F:ATP hydrolysis activity"/>
    <property type="evidence" value="ECO:0007669"/>
    <property type="project" value="InterPro"/>
</dbReference>
<reference evidence="21" key="2">
    <citation type="submission" date="2025-09" db="UniProtKB">
        <authorList>
            <consortium name="Ensembl"/>
        </authorList>
    </citation>
    <scope>IDENTIFICATION</scope>
</reference>
<keyword evidence="8" id="KW-0479">Metal-binding</keyword>
<evidence type="ECO:0000313" key="22">
    <source>
        <dbReference type="Proteomes" id="UP000694557"/>
    </source>
</evidence>
<evidence type="ECO:0000256" key="2">
    <source>
        <dbReference type="ARBA" id="ARBA00006124"/>
    </source>
</evidence>
<dbReference type="SFLD" id="SFLDF00027">
    <property type="entry name" value="p-type_atpase"/>
    <property type="match status" value="1"/>
</dbReference>
<protein>
    <recommendedName>
        <fullName evidence="18">Calcium-transporting ATPase</fullName>
        <ecNumber evidence="18">7.2.2.10</ecNumber>
    </recommendedName>
</protein>
<dbReference type="EC" id="7.2.2.10" evidence="18"/>
<dbReference type="Pfam" id="PF00689">
    <property type="entry name" value="Cation_ATPase_C"/>
    <property type="match status" value="1"/>
</dbReference>
<feature type="domain" description="Cation-transporting P-type ATPase N-terminal" evidence="20">
    <location>
        <begin position="7"/>
        <end position="80"/>
    </location>
</feature>
<keyword evidence="4" id="KW-1003">Cell membrane</keyword>
<dbReference type="SUPFAM" id="SSF81665">
    <property type="entry name" value="Calcium ATPase, transmembrane domain M"/>
    <property type="match status" value="1"/>
</dbReference>
<dbReference type="CDD" id="cd02081">
    <property type="entry name" value="P-type_ATPase_Ca_PMCA-like"/>
    <property type="match status" value="1"/>
</dbReference>
<feature type="compositionally biased region" description="Basic residues" evidence="19">
    <location>
        <begin position="264"/>
        <end position="273"/>
    </location>
</feature>
<dbReference type="GO" id="GO:0030165">
    <property type="term" value="F:PDZ domain binding"/>
    <property type="evidence" value="ECO:0007669"/>
    <property type="project" value="TreeGrafter"/>
</dbReference>
<comment type="function">
    <text evidence="18">Catalyzes the hydrolysis of ATP coupled with the transport of calcium.</text>
</comment>
<feature type="region of interest" description="Disordered" evidence="19">
    <location>
        <begin position="252"/>
        <end position="282"/>
    </location>
</feature>
<evidence type="ECO:0000256" key="11">
    <source>
        <dbReference type="ARBA" id="ARBA00022840"/>
    </source>
</evidence>
<keyword evidence="12" id="KW-0460">Magnesium</keyword>
<dbReference type="InterPro" id="IPR023298">
    <property type="entry name" value="ATPase_P-typ_TM_dom_sf"/>
</dbReference>
<dbReference type="SUPFAM" id="SSF81660">
    <property type="entry name" value="Metal cation-transporting ATPase, ATP-binding domain N"/>
    <property type="match status" value="1"/>
</dbReference>
<comment type="similarity">
    <text evidence="2 18">Belongs to the cation transport ATPase (P-type) (TC 3.A.3) family. Type IIB subfamily.</text>
</comment>
<evidence type="ECO:0000256" key="3">
    <source>
        <dbReference type="ARBA" id="ARBA00022448"/>
    </source>
</evidence>
<keyword evidence="16 18" id="KW-0406">Ion transport</keyword>
<dbReference type="Gene3D" id="3.40.1110.10">
    <property type="entry name" value="Calcium-transporting ATPase, cytoplasmic domain N"/>
    <property type="match status" value="1"/>
</dbReference>
<dbReference type="SMART" id="SM00831">
    <property type="entry name" value="Cation_ATPase_N"/>
    <property type="match status" value="1"/>
</dbReference>
<keyword evidence="6 18" id="KW-0109">Calcium transport</keyword>
<dbReference type="InterPro" id="IPR006068">
    <property type="entry name" value="ATPase_P-typ_cation-transptr_C"/>
</dbReference>
<keyword evidence="3 18" id="KW-0813">Transport</keyword>
<evidence type="ECO:0000256" key="19">
    <source>
        <dbReference type="SAM" id="MobiDB-lite"/>
    </source>
</evidence>
<dbReference type="InterPro" id="IPR018303">
    <property type="entry name" value="ATPase_P-typ_P_site"/>
</dbReference>
<dbReference type="Pfam" id="PF08282">
    <property type="entry name" value="Hydrolase_3"/>
    <property type="match status" value="1"/>
</dbReference>
<dbReference type="PANTHER" id="PTHR24093">
    <property type="entry name" value="CATION TRANSPORTING ATPASE"/>
    <property type="match status" value="1"/>
</dbReference>
<evidence type="ECO:0000256" key="6">
    <source>
        <dbReference type="ARBA" id="ARBA00022568"/>
    </source>
</evidence>